<dbReference type="Proteomes" id="UP000032809">
    <property type="component" value="Chromosome I"/>
</dbReference>
<dbReference type="Gene3D" id="1.25.40.10">
    <property type="entry name" value="Tetratricopeptide repeat domain"/>
    <property type="match status" value="1"/>
</dbReference>
<evidence type="ECO:0000256" key="1">
    <source>
        <dbReference type="PROSITE-ProRule" id="PRU00339"/>
    </source>
</evidence>
<accession>A0A0C7NTN6</accession>
<dbReference type="SUPFAM" id="SSF48452">
    <property type="entry name" value="TPR-like"/>
    <property type="match status" value="1"/>
</dbReference>
<dbReference type="HOGENOM" id="CLU_1747932_0_0_0"/>
<feature type="repeat" description="TPR" evidence="1">
    <location>
        <begin position="6"/>
        <end position="39"/>
    </location>
</feature>
<proteinExistence type="predicted"/>
<dbReference type="OrthoDB" id="46926at2"/>
<dbReference type="AlphaFoldDB" id="A0A0C7NTN6"/>
<dbReference type="InterPro" id="IPR019734">
    <property type="entry name" value="TPR_rpt"/>
</dbReference>
<dbReference type="EMBL" id="LN824141">
    <property type="protein sequence ID" value="CEP79107.1"/>
    <property type="molecule type" value="Genomic_DNA"/>
</dbReference>
<gene>
    <name evidence="2" type="ORF">DTL3_1825</name>
</gene>
<name>A0A0C7NTN6_DEFTU</name>
<sequence length="151" mass="17588">MNKNEAFYINKSGNDLIETGQYEKALNYYLRAIEIMPEEPIFYHNLGVCLLLNSDYKNASKYFKLGIEKGLSLDETYLYLAESLYESNNYDELITIKEPESEQMRYHVLLLKSKSALKTNNKQLAKKYLDSIKIMGYDSQEINLIEKMVGL</sequence>
<dbReference type="InterPro" id="IPR011990">
    <property type="entry name" value="TPR-like_helical_dom_sf"/>
</dbReference>
<dbReference type="RefSeq" id="WP_045088433.1">
    <property type="nucleotide sequence ID" value="NZ_LN824141.1"/>
</dbReference>
<dbReference type="SMART" id="SM00028">
    <property type="entry name" value="TPR"/>
    <property type="match status" value="2"/>
</dbReference>
<organism evidence="2 3">
    <name type="scientific">Defluviitoga tunisiensis</name>
    <dbReference type="NCBI Taxonomy" id="1006576"/>
    <lineage>
        <taxon>Bacteria</taxon>
        <taxon>Thermotogati</taxon>
        <taxon>Thermotogota</taxon>
        <taxon>Thermotogae</taxon>
        <taxon>Petrotogales</taxon>
        <taxon>Petrotogaceae</taxon>
        <taxon>Defluviitoga</taxon>
    </lineage>
</organism>
<reference evidence="3" key="1">
    <citation type="submission" date="2014-11" db="EMBL/GenBank/DDBJ databases">
        <authorList>
            <person name="Wibberg D."/>
        </authorList>
    </citation>
    <scope>NUCLEOTIDE SEQUENCE [LARGE SCALE GENOMIC DNA]</scope>
    <source>
        <strain evidence="3">L3</strain>
    </source>
</reference>
<dbReference type="STRING" id="1006576.DTL3_1825"/>
<keyword evidence="3" id="KW-1185">Reference proteome</keyword>
<keyword evidence="1" id="KW-0802">TPR repeat</keyword>
<dbReference type="Pfam" id="PF13414">
    <property type="entry name" value="TPR_11"/>
    <property type="match status" value="1"/>
</dbReference>
<evidence type="ECO:0000313" key="2">
    <source>
        <dbReference type="EMBL" id="CEP79107.1"/>
    </source>
</evidence>
<dbReference type="PROSITE" id="PS50005">
    <property type="entry name" value="TPR"/>
    <property type="match status" value="1"/>
</dbReference>
<dbReference type="KEGG" id="dtn:DTL3_1825"/>
<evidence type="ECO:0000313" key="3">
    <source>
        <dbReference type="Proteomes" id="UP000032809"/>
    </source>
</evidence>
<protein>
    <submittedName>
        <fullName evidence="2">TPR repeat-containing protein</fullName>
    </submittedName>
</protein>